<name>A0A2T0M252_9ACTN</name>
<dbReference type="AlphaFoldDB" id="A0A2T0M252"/>
<dbReference type="Pfam" id="PF18937">
    <property type="entry name" value="DUF5685"/>
    <property type="match status" value="1"/>
</dbReference>
<dbReference type="RefSeq" id="WP_106252510.1">
    <property type="nucleotide sequence ID" value="NZ_JBFAIB010000056.1"/>
</dbReference>
<dbReference type="Proteomes" id="UP000238312">
    <property type="component" value="Unassembled WGS sequence"/>
</dbReference>
<dbReference type="EMBL" id="PVNG01000036">
    <property type="protein sequence ID" value="PRX50833.1"/>
    <property type="molecule type" value="Genomic_DNA"/>
</dbReference>
<proteinExistence type="predicted"/>
<gene>
    <name evidence="2" type="ORF">B0I32_13663</name>
</gene>
<sequence length="389" mass="39861">MFGIVRPCRHVLCKGLYADWMGHLCGLCLALRDEHGHLSRLVTNYDGLLVSVLTEAQSPASTSRRKVGPCALRGFKGATVAESEGVRLAASVSLLLAAGKMSDHVADRDGVYARRPVAAGATRLAGRWSSAGTGMAGTLGFDPAPLTAAAGRQAVLERASVRASAGAGQAPGLPELTAPAEDAVAAAFAHTAVLAGKPHNREALETAGRGFGRLAHLIDAVEDLADDRASGAYNPLVATGTGLDEARRRCDAAHAELRAAVDALDLPRPALTRALLVRETGNAVSRAFAAAGAHGDGRPAGEPGAPPEQRPPGKRDPGGLLSLACTTLSCCTCGLYRPAWDEEHESSCCARLDCSGCDACGNCCDCCSCCGEDGCCGDGCCCDGCSCDC</sequence>
<feature type="region of interest" description="Disordered" evidence="1">
    <location>
        <begin position="292"/>
        <end position="313"/>
    </location>
</feature>
<organism evidence="2 3">
    <name type="scientific">Nonomuraea fuscirosea</name>
    <dbReference type="NCBI Taxonomy" id="1291556"/>
    <lineage>
        <taxon>Bacteria</taxon>
        <taxon>Bacillati</taxon>
        <taxon>Actinomycetota</taxon>
        <taxon>Actinomycetes</taxon>
        <taxon>Streptosporangiales</taxon>
        <taxon>Streptosporangiaceae</taxon>
        <taxon>Nonomuraea</taxon>
    </lineage>
</organism>
<evidence type="ECO:0000313" key="3">
    <source>
        <dbReference type="Proteomes" id="UP000238312"/>
    </source>
</evidence>
<comment type="caution">
    <text evidence="2">The sequence shown here is derived from an EMBL/GenBank/DDBJ whole genome shotgun (WGS) entry which is preliminary data.</text>
</comment>
<evidence type="ECO:0000256" key="1">
    <source>
        <dbReference type="SAM" id="MobiDB-lite"/>
    </source>
</evidence>
<keyword evidence="3" id="KW-1185">Reference proteome</keyword>
<dbReference type="InterPro" id="IPR043740">
    <property type="entry name" value="DUF5685"/>
</dbReference>
<accession>A0A2T0M252</accession>
<reference evidence="2 3" key="1">
    <citation type="submission" date="2018-03" db="EMBL/GenBank/DDBJ databases">
        <title>Genomic Encyclopedia of Type Strains, Phase III (KMG-III): the genomes of soil and plant-associated and newly described type strains.</title>
        <authorList>
            <person name="Whitman W."/>
        </authorList>
    </citation>
    <scope>NUCLEOTIDE SEQUENCE [LARGE SCALE GENOMIC DNA]</scope>
    <source>
        <strain evidence="2 3">CGMCC 4.7104</strain>
    </source>
</reference>
<evidence type="ECO:0000313" key="2">
    <source>
        <dbReference type="EMBL" id="PRX50833.1"/>
    </source>
</evidence>
<evidence type="ECO:0008006" key="4">
    <source>
        <dbReference type="Google" id="ProtNLM"/>
    </source>
</evidence>
<protein>
    <recommendedName>
        <fullName evidence="4">Regulatory protein</fullName>
    </recommendedName>
</protein>
<dbReference type="OrthoDB" id="3210612at2"/>